<organism evidence="8 9">
    <name type="scientific">Thelohanellus kitauei</name>
    <name type="common">Myxosporean</name>
    <dbReference type="NCBI Taxonomy" id="669202"/>
    <lineage>
        <taxon>Eukaryota</taxon>
        <taxon>Metazoa</taxon>
        <taxon>Cnidaria</taxon>
        <taxon>Myxozoa</taxon>
        <taxon>Myxosporea</taxon>
        <taxon>Bivalvulida</taxon>
        <taxon>Platysporina</taxon>
        <taxon>Myxobolidae</taxon>
        <taxon>Thelohanellus</taxon>
    </lineage>
</organism>
<dbReference type="InterPro" id="IPR043128">
    <property type="entry name" value="Rev_trsase/Diguanyl_cyclase"/>
</dbReference>
<dbReference type="GO" id="GO:0003676">
    <property type="term" value="F:nucleic acid binding"/>
    <property type="evidence" value="ECO:0007669"/>
    <property type="project" value="InterPro"/>
</dbReference>
<dbReference type="Proteomes" id="UP000031668">
    <property type="component" value="Unassembled WGS sequence"/>
</dbReference>
<keyword evidence="4" id="KW-0255">Endonuclease</keyword>
<evidence type="ECO:0000256" key="6">
    <source>
        <dbReference type="SAM" id="MobiDB-lite"/>
    </source>
</evidence>
<evidence type="ECO:0000256" key="4">
    <source>
        <dbReference type="ARBA" id="ARBA00022759"/>
    </source>
</evidence>
<dbReference type="SUPFAM" id="SSF50630">
    <property type="entry name" value="Acid proteases"/>
    <property type="match status" value="1"/>
</dbReference>
<evidence type="ECO:0000313" key="9">
    <source>
        <dbReference type="Proteomes" id="UP000031668"/>
    </source>
</evidence>
<feature type="domain" description="Integrase catalytic" evidence="7">
    <location>
        <begin position="508"/>
        <end position="621"/>
    </location>
</feature>
<evidence type="ECO:0000256" key="2">
    <source>
        <dbReference type="ARBA" id="ARBA00022695"/>
    </source>
</evidence>
<keyword evidence="9" id="KW-1185">Reference proteome</keyword>
<dbReference type="GO" id="GO:0016779">
    <property type="term" value="F:nucleotidyltransferase activity"/>
    <property type="evidence" value="ECO:0007669"/>
    <property type="project" value="UniProtKB-KW"/>
</dbReference>
<keyword evidence="4" id="KW-0378">Hydrolase</keyword>
<proteinExistence type="predicted"/>
<evidence type="ECO:0000256" key="3">
    <source>
        <dbReference type="ARBA" id="ARBA00022722"/>
    </source>
</evidence>
<dbReference type="EMBL" id="JWZT01003819">
    <property type="protein sequence ID" value="KII65466.1"/>
    <property type="molecule type" value="Genomic_DNA"/>
</dbReference>
<dbReference type="GO" id="GO:0004519">
    <property type="term" value="F:endonuclease activity"/>
    <property type="evidence" value="ECO:0007669"/>
    <property type="project" value="UniProtKB-KW"/>
</dbReference>
<feature type="compositionally biased region" description="Basic and acidic residues" evidence="6">
    <location>
        <begin position="596"/>
        <end position="621"/>
    </location>
</feature>
<dbReference type="InterPro" id="IPR021109">
    <property type="entry name" value="Peptidase_aspartic_dom_sf"/>
</dbReference>
<reference evidence="8 9" key="1">
    <citation type="journal article" date="2014" name="Genome Biol. Evol.">
        <title>The genome of the myxosporean Thelohanellus kitauei shows adaptations to nutrient acquisition within its fish host.</title>
        <authorList>
            <person name="Yang Y."/>
            <person name="Xiong J."/>
            <person name="Zhou Z."/>
            <person name="Huo F."/>
            <person name="Miao W."/>
            <person name="Ran C."/>
            <person name="Liu Y."/>
            <person name="Zhang J."/>
            <person name="Feng J."/>
            <person name="Wang M."/>
            <person name="Wang M."/>
            <person name="Wang L."/>
            <person name="Yao B."/>
        </authorList>
    </citation>
    <scope>NUCLEOTIDE SEQUENCE [LARGE SCALE GENOMIC DNA]</scope>
    <source>
        <strain evidence="8">Wuqing</strain>
    </source>
</reference>
<dbReference type="PANTHER" id="PTHR37984:SF5">
    <property type="entry name" value="PROTEIN NYNRIN-LIKE"/>
    <property type="match status" value="1"/>
</dbReference>
<dbReference type="SUPFAM" id="SSF53098">
    <property type="entry name" value="Ribonuclease H-like"/>
    <property type="match status" value="1"/>
</dbReference>
<evidence type="ECO:0000313" key="8">
    <source>
        <dbReference type="EMBL" id="KII65466.1"/>
    </source>
</evidence>
<evidence type="ECO:0000259" key="7">
    <source>
        <dbReference type="PROSITE" id="PS50994"/>
    </source>
</evidence>
<feature type="region of interest" description="Disordered" evidence="6">
    <location>
        <begin position="576"/>
        <end position="621"/>
    </location>
</feature>
<dbReference type="Gene3D" id="3.30.70.270">
    <property type="match status" value="1"/>
</dbReference>
<keyword evidence="5" id="KW-0511">Multifunctional enzyme</keyword>
<sequence length="621" mass="70703">MFRAIRDAFDASQYKAEIREGLSSNGPLDSTKTIGCFDGLKEQQLDSIVVSVFINSLSSSLYTLVSENKPLKALKRQLTLPKWTCMLIEEPIYHFWIIDYSHVGLNNKFWRTLSDQQKAAQLILALSADIWPNLETINDVNSLSNFEICPSRDPLKLLNKLSIKQGESVSSFAFRAMSTIFKTMLTIEFRLDLNKNSRCENVYVTNAEEGIQLSNVEAQQYHIQKHTHPAIRTVTSPVCNNEGLEVQELVDTGAEKSKISNNKVQMFNLLISLLGETTPFVGDAKIPWRFLLVEGLAIDAILGIDSLNASKAVIHPRSKNIKLDLRREFWQIPIKQIDTCKTAFTPVPGFGTYEFTSEHLSHLDIVFNKLKNARLKFSFDKSDFECRSVTYLEHVITKDIVGPDPAKVEFFKKWETKYHEKITIIPWMGLKNILKTDASSKALGATLVLIKNGKEITIGLARRKPSSAEENYAVVDREILGIIFEFVSNCDKCQKFKPQQTRYRKSLKPKDPTFEPLHIWHTDYVGPVPTTKSGYRYILLFVDRFSKWTEAFATQDATSETTANLLTNEIIPRFGIPDGELPKRGQQRVTNRTMRPPKEASKASKRNYEHPPRRIESGMLI</sequence>
<dbReference type="Pfam" id="PF17919">
    <property type="entry name" value="RT_RNaseH_2"/>
    <property type="match status" value="1"/>
</dbReference>
<dbReference type="InterPro" id="IPR043502">
    <property type="entry name" value="DNA/RNA_pol_sf"/>
</dbReference>
<protein>
    <recommendedName>
        <fullName evidence="7">Integrase catalytic domain-containing protein</fullName>
    </recommendedName>
</protein>
<dbReference type="GO" id="GO:0015074">
    <property type="term" value="P:DNA integration"/>
    <property type="evidence" value="ECO:0007669"/>
    <property type="project" value="InterPro"/>
</dbReference>
<comment type="caution">
    <text evidence="8">The sequence shown here is derived from an EMBL/GenBank/DDBJ whole genome shotgun (WGS) entry which is preliminary data.</text>
</comment>
<dbReference type="PROSITE" id="PS50994">
    <property type="entry name" value="INTEGRASE"/>
    <property type="match status" value="1"/>
</dbReference>
<dbReference type="InterPro" id="IPR050951">
    <property type="entry name" value="Retrovirus_Pol_polyprotein"/>
</dbReference>
<gene>
    <name evidence="8" type="ORF">RF11_14389</name>
</gene>
<dbReference type="InterPro" id="IPR036397">
    <property type="entry name" value="RNaseH_sf"/>
</dbReference>
<evidence type="ECO:0000256" key="1">
    <source>
        <dbReference type="ARBA" id="ARBA00022679"/>
    </source>
</evidence>
<keyword evidence="2" id="KW-0548">Nucleotidyltransferase</keyword>
<keyword evidence="3" id="KW-0540">Nuclease</keyword>
<dbReference type="Gene3D" id="3.30.420.10">
    <property type="entry name" value="Ribonuclease H-like superfamily/Ribonuclease H"/>
    <property type="match status" value="1"/>
</dbReference>
<dbReference type="OrthoDB" id="425619at2759"/>
<evidence type="ECO:0000256" key="5">
    <source>
        <dbReference type="ARBA" id="ARBA00023268"/>
    </source>
</evidence>
<name>A0A0C2MEA9_THEKT</name>
<dbReference type="PANTHER" id="PTHR37984">
    <property type="entry name" value="PROTEIN CBG26694"/>
    <property type="match status" value="1"/>
</dbReference>
<dbReference type="AlphaFoldDB" id="A0A0C2MEA9"/>
<dbReference type="InterPro" id="IPR001584">
    <property type="entry name" value="Integrase_cat-core"/>
</dbReference>
<dbReference type="SUPFAM" id="SSF56672">
    <property type="entry name" value="DNA/RNA polymerases"/>
    <property type="match status" value="1"/>
</dbReference>
<dbReference type="InterPro" id="IPR012337">
    <property type="entry name" value="RNaseH-like_sf"/>
</dbReference>
<accession>A0A0C2MEA9</accession>
<keyword evidence="1" id="KW-0808">Transferase</keyword>
<dbReference type="InterPro" id="IPR041577">
    <property type="entry name" value="RT_RNaseH_2"/>
</dbReference>